<keyword evidence="2" id="KW-1185">Reference proteome</keyword>
<evidence type="ECO:0000313" key="1">
    <source>
        <dbReference type="EMBL" id="KAL1248598.1"/>
    </source>
</evidence>
<dbReference type="Proteomes" id="UP001558613">
    <property type="component" value="Unassembled WGS sequence"/>
</dbReference>
<dbReference type="EMBL" id="JAYMGO010000024">
    <property type="protein sequence ID" value="KAL1248598.1"/>
    <property type="molecule type" value="Genomic_DNA"/>
</dbReference>
<reference evidence="1 2" key="1">
    <citation type="submission" date="2023-09" db="EMBL/GenBank/DDBJ databases">
        <authorList>
            <person name="Wang M."/>
        </authorList>
    </citation>
    <scope>NUCLEOTIDE SEQUENCE [LARGE SCALE GENOMIC DNA]</scope>
    <source>
        <strain evidence="1">GT-2023</strain>
        <tissue evidence="1">Liver</tissue>
    </source>
</reference>
<sequence>MCVALNKGGDEHLRLVRLPAVAYSRETSLKWSSRAFASGGACHSLSPSRIQRRLVRVSDQLGGNHVFEHYEEETPSINVKKGT</sequence>
<name>A0ABR3LAP5_9TELE</name>
<comment type="caution">
    <text evidence="1">The sequence shown here is derived from an EMBL/GenBank/DDBJ whole genome shotgun (WGS) entry which is preliminary data.</text>
</comment>
<organism evidence="1 2">
    <name type="scientific">Cirrhinus molitorella</name>
    <name type="common">mud carp</name>
    <dbReference type="NCBI Taxonomy" id="172907"/>
    <lineage>
        <taxon>Eukaryota</taxon>
        <taxon>Metazoa</taxon>
        <taxon>Chordata</taxon>
        <taxon>Craniata</taxon>
        <taxon>Vertebrata</taxon>
        <taxon>Euteleostomi</taxon>
        <taxon>Actinopterygii</taxon>
        <taxon>Neopterygii</taxon>
        <taxon>Teleostei</taxon>
        <taxon>Ostariophysi</taxon>
        <taxon>Cypriniformes</taxon>
        <taxon>Cyprinidae</taxon>
        <taxon>Labeoninae</taxon>
        <taxon>Labeonini</taxon>
        <taxon>Cirrhinus</taxon>
    </lineage>
</organism>
<accession>A0ABR3LAP5</accession>
<proteinExistence type="predicted"/>
<evidence type="ECO:0000313" key="2">
    <source>
        <dbReference type="Proteomes" id="UP001558613"/>
    </source>
</evidence>
<gene>
    <name evidence="1" type="ORF">QQF64_021916</name>
</gene>
<protein>
    <submittedName>
        <fullName evidence="1">Uncharacterized protein</fullName>
    </submittedName>
</protein>